<dbReference type="Proteomes" id="UP001153332">
    <property type="component" value="Unassembled WGS sequence"/>
</dbReference>
<sequence length="397" mass="42747">MFSQPSTLLASVCLLAVCHAGVILRSEHVGLSSANATLLSRVHLPNPVVPAQPKTTDLFLLGDDASADWSCSSKESTFDSWLEEVAKLHTAAATAFGTWQTDGGSRLLLTAWLGIQFDKSTGTVDSSSTAAFSAVQGRLAGISQFLNGGGVANPLTNQPPWLLCGDSWGTLAPWDQPVKDHDGDYIPVGQDFLTVAQAFPMPFAASARGLQTYWVDLLDAYLWDSRQLCQNDQRYAATSKRPYTSPNPQVKATGFDRFPFFCDRAFSPTTQTPPTFLHSAPSLANSVSSGRYPVQPFAPEGLDQWVPLSGTLYHELVHITDSAQTSGDPYYGLVAASRASVNKQPEIRLRVTNNAESYVLFAMAAYMYQNPPGGTPAVLWLNGGYPGIATDAIAKFA</sequence>
<gene>
    <name evidence="1" type="ORF">O1611_g7350</name>
</gene>
<dbReference type="EMBL" id="JAPUUL010001928">
    <property type="protein sequence ID" value="KAJ8126288.1"/>
    <property type="molecule type" value="Genomic_DNA"/>
</dbReference>
<accession>A0ACC2JFJ3</accession>
<keyword evidence="2" id="KW-1185">Reference proteome</keyword>
<comment type="caution">
    <text evidence="1">The sequence shown here is derived from an EMBL/GenBank/DDBJ whole genome shotgun (WGS) entry which is preliminary data.</text>
</comment>
<name>A0ACC2JFJ3_9PEZI</name>
<protein>
    <submittedName>
        <fullName evidence="1">Uncharacterized protein</fullName>
    </submittedName>
</protein>
<evidence type="ECO:0000313" key="1">
    <source>
        <dbReference type="EMBL" id="KAJ8126288.1"/>
    </source>
</evidence>
<reference evidence="1" key="1">
    <citation type="submission" date="2022-12" db="EMBL/GenBank/DDBJ databases">
        <title>Genome Sequence of Lasiodiplodia mahajangana.</title>
        <authorList>
            <person name="Buettner E."/>
        </authorList>
    </citation>
    <scope>NUCLEOTIDE SEQUENCE</scope>
    <source>
        <strain evidence="1">VT137</strain>
    </source>
</reference>
<proteinExistence type="predicted"/>
<organism evidence="1 2">
    <name type="scientific">Lasiodiplodia mahajangana</name>
    <dbReference type="NCBI Taxonomy" id="1108764"/>
    <lineage>
        <taxon>Eukaryota</taxon>
        <taxon>Fungi</taxon>
        <taxon>Dikarya</taxon>
        <taxon>Ascomycota</taxon>
        <taxon>Pezizomycotina</taxon>
        <taxon>Dothideomycetes</taxon>
        <taxon>Dothideomycetes incertae sedis</taxon>
        <taxon>Botryosphaeriales</taxon>
        <taxon>Botryosphaeriaceae</taxon>
        <taxon>Lasiodiplodia</taxon>
    </lineage>
</organism>
<evidence type="ECO:0000313" key="2">
    <source>
        <dbReference type="Proteomes" id="UP001153332"/>
    </source>
</evidence>